<organism evidence="1 2">
    <name type="scientific">Thelephora ganbajun</name>
    <name type="common">Ganba fungus</name>
    <dbReference type="NCBI Taxonomy" id="370292"/>
    <lineage>
        <taxon>Eukaryota</taxon>
        <taxon>Fungi</taxon>
        <taxon>Dikarya</taxon>
        <taxon>Basidiomycota</taxon>
        <taxon>Agaricomycotina</taxon>
        <taxon>Agaricomycetes</taxon>
        <taxon>Thelephorales</taxon>
        <taxon>Thelephoraceae</taxon>
        <taxon>Thelephora</taxon>
    </lineage>
</organism>
<keyword evidence="2" id="KW-1185">Reference proteome</keyword>
<reference evidence="1" key="2">
    <citation type="journal article" date="2020" name="Nat. Commun.">
        <title>Large-scale genome sequencing of mycorrhizal fungi provides insights into the early evolution of symbiotic traits.</title>
        <authorList>
            <person name="Miyauchi S."/>
            <person name="Kiss E."/>
            <person name="Kuo A."/>
            <person name="Drula E."/>
            <person name="Kohler A."/>
            <person name="Sanchez-Garcia M."/>
            <person name="Morin E."/>
            <person name="Andreopoulos B."/>
            <person name="Barry K.W."/>
            <person name="Bonito G."/>
            <person name="Buee M."/>
            <person name="Carver A."/>
            <person name="Chen C."/>
            <person name="Cichocki N."/>
            <person name="Clum A."/>
            <person name="Culley D."/>
            <person name="Crous P.W."/>
            <person name="Fauchery L."/>
            <person name="Girlanda M."/>
            <person name="Hayes R.D."/>
            <person name="Keri Z."/>
            <person name="LaButti K."/>
            <person name="Lipzen A."/>
            <person name="Lombard V."/>
            <person name="Magnuson J."/>
            <person name="Maillard F."/>
            <person name="Murat C."/>
            <person name="Nolan M."/>
            <person name="Ohm R.A."/>
            <person name="Pangilinan J."/>
            <person name="Pereira M.F."/>
            <person name="Perotto S."/>
            <person name="Peter M."/>
            <person name="Pfister S."/>
            <person name="Riley R."/>
            <person name="Sitrit Y."/>
            <person name="Stielow J.B."/>
            <person name="Szollosi G."/>
            <person name="Zifcakova L."/>
            <person name="Stursova M."/>
            <person name="Spatafora J.W."/>
            <person name="Tedersoo L."/>
            <person name="Vaario L.M."/>
            <person name="Yamada A."/>
            <person name="Yan M."/>
            <person name="Wang P."/>
            <person name="Xu J."/>
            <person name="Bruns T."/>
            <person name="Baldrian P."/>
            <person name="Vilgalys R."/>
            <person name="Dunand C."/>
            <person name="Henrissat B."/>
            <person name="Grigoriev I.V."/>
            <person name="Hibbett D."/>
            <person name="Nagy L.G."/>
            <person name="Martin F.M."/>
        </authorList>
    </citation>
    <scope>NUCLEOTIDE SEQUENCE</scope>
    <source>
        <strain evidence="1">P2</strain>
    </source>
</reference>
<protein>
    <submittedName>
        <fullName evidence="1">Uncharacterized protein</fullName>
    </submittedName>
</protein>
<gene>
    <name evidence="1" type="ORF">BDM02DRAFT_3186227</name>
</gene>
<sequence>MTTISRSDDLTIPELFHALKQRLCGISSNYISNSSGLALKEVISLQTEASDVLSLVQGLRNLSSPVCRLPGEVLERIFVMRALEQDLLAASRVCRHWRETLISAPHLWTKLQCIGVARTLQYLARSEPVPVHVIGDFDSDIQAVIALKSATDRFGSLTLRLQPFDLLQVFRQLVSPAHALEHLEILAAPHFGDGPTFRPTIPATFLGGSTPALKSFHLNGINTKLNFSEFPALTRLNVVTNVQTFDMSELFQVFTSAKLLEEVSVQSCGPTTPIAESQDVIRLPRVKKLSFSSTVGEFPKRLLSLLVMPSVEEVKLDINLHGEDTGTMRDFLPARLQNFPHLLKVGSLKLDVPQAHCNIQFGGPGGVVSIHALRSGNREQNDGFQTHWLNSLEPMSITDVKDLTLRSYHPEESLDRCPVFKTLKALDGLRSLAVERCNNAILIKALAPTKERSILFPHLEILTFQLTTEPTTVFPGLTDVAQERSRARFPLSKVASDRYSTFRRSDVDALQRHVNCAQLNTIANSRFNEPVNVPAFSIVTVRI</sequence>
<comment type="caution">
    <text evidence="1">The sequence shown here is derived from an EMBL/GenBank/DDBJ whole genome shotgun (WGS) entry which is preliminary data.</text>
</comment>
<dbReference type="EMBL" id="MU117997">
    <property type="protein sequence ID" value="KAF9649465.1"/>
    <property type="molecule type" value="Genomic_DNA"/>
</dbReference>
<accession>A0ACB6ZI54</accession>
<evidence type="ECO:0000313" key="2">
    <source>
        <dbReference type="Proteomes" id="UP000886501"/>
    </source>
</evidence>
<proteinExistence type="predicted"/>
<evidence type="ECO:0000313" key="1">
    <source>
        <dbReference type="EMBL" id="KAF9649465.1"/>
    </source>
</evidence>
<reference evidence="1" key="1">
    <citation type="submission" date="2019-10" db="EMBL/GenBank/DDBJ databases">
        <authorList>
            <consortium name="DOE Joint Genome Institute"/>
            <person name="Kuo A."/>
            <person name="Miyauchi S."/>
            <person name="Kiss E."/>
            <person name="Drula E."/>
            <person name="Kohler A."/>
            <person name="Sanchez-Garcia M."/>
            <person name="Andreopoulos B."/>
            <person name="Barry K.W."/>
            <person name="Bonito G."/>
            <person name="Buee M."/>
            <person name="Carver A."/>
            <person name="Chen C."/>
            <person name="Cichocki N."/>
            <person name="Clum A."/>
            <person name="Culley D."/>
            <person name="Crous P.W."/>
            <person name="Fauchery L."/>
            <person name="Girlanda M."/>
            <person name="Hayes R."/>
            <person name="Keri Z."/>
            <person name="Labutti K."/>
            <person name="Lipzen A."/>
            <person name="Lombard V."/>
            <person name="Magnuson J."/>
            <person name="Maillard F."/>
            <person name="Morin E."/>
            <person name="Murat C."/>
            <person name="Nolan M."/>
            <person name="Ohm R."/>
            <person name="Pangilinan J."/>
            <person name="Pereira M."/>
            <person name="Perotto S."/>
            <person name="Peter M."/>
            <person name="Riley R."/>
            <person name="Sitrit Y."/>
            <person name="Stielow B."/>
            <person name="Szollosi G."/>
            <person name="Zifcakova L."/>
            <person name="Stursova M."/>
            <person name="Spatafora J.W."/>
            <person name="Tedersoo L."/>
            <person name="Vaario L.-M."/>
            <person name="Yamada A."/>
            <person name="Yan M."/>
            <person name="Wang P."/>
            <person name="Xu J."/>
            <person name="Bruns T."/>
            <person name="Baldrian P."/>
            <person name="Vilgalys R."/>
            <person name="Henrissat B."/>
            <person name="Grigoriev I.V."/>
            <person name="Hibbett D."/>
            <person name="Nagy L.G."/>
            <person name="Martin F.M."/>
        </authorList>
    </citation>
    <scope>NUCLEOTIDE SEQUENCE</scope>
    <source>
        <strain evidence="1">P2</strain>
    </source>
</reference>
<name>A0ACB6ZI54_THEGA</name>
<dbReference type="Proteomes" id="UP000886501">
    <property type="component" value="Unassembled WGS sequence"/>
</dbReference>